<evidence type="ECO:0000313" key="6">
    <source>
        <dbReference type="Proteomes" id="UP000193685"/>
    </source>
</evidence>
<keyword evidence="2" id="KW-1133">Transmembrane helix</keyword>
<comment type="caution">
    <text evidence="5">The sequence shown here is derived from an EMBL/GenBank/DDBJ whole genome shotgun (WGS) entry which is preliminary data.</text>
</comment>
<keyword evidence="6" id="KW-1185">Reference proteome</keyword>
<dbReference type="STRING" id="56484.A0A1Y2FAQ2"/>
<feature type="transmembrane region" description="Helical" evidence="2">
    <location>
        <begin position="771"/>
        <end position="790"/>
    </location>
</feature>
<gene>
    <name evidence="5" type="ORF">BCR37DRAFT_60714</name>
</gene>
<dbReference type="InterPro" id="IPR057688">
    <property type="entry name" value="DUF7928"/>
</dbReference>
<dbReference type="PANTHER" id="PTHR35408">
    <property type="entry name" value="CHROMOSOME 15, WHOLE GENOME SHOTGUN SEQUENCE"/>
    <property type="match status" value="1"/>
</dbReference>
<evidence type="ECO:0000259" key="3">
    <source>
        <dbReference type="Pfam" id="PF13632"/>
    </source>
</evidence>
<dbReference type="GO" id="GO:0016740">
    <property type="term" value="F:transferase activity"/>
    <property type="evidence" value="ECO:0007669"/>
    <property type="project" value="UniProtKB-KW"/>
</dbReference>
<dbReference type="InterPro" id="IPR001173">
    <property type="entry name" value="Glyco_trans_2-like"/>
</dbReference>
<feature type="transmembrane region" description="Helical" evidence="2">
    <location>
        <begin position="825"/>
        <end position="844"/>
    </location>
</feature>
<reference evidence="5 6" key="1">
    <citation type="submission" date="2016-07" db="EMBL/GenBank/DDBJ databases">
        <title>Pervasive Adenine N6-methylation of Active Genes in Fungi.</title>
        <authorList>
            <consortium name="DOE Joint Genome Institute"/>
            <person name="Mondo S.J."/>
            <person name="Dannebaum R.O."/>
            <person name="Kuo R.C."/>
            <person name="Labutti K."/>
            <person name="Haridas S."/>
            <person name="Kuo A."/>
            <person name="Salamov A."/>
            <person name="Ahrendt S.R."/>
            <person name="Lipzen A."/>
            <person name="Sullivan W."/>
            <person name="Andreopoulos W.B."/>
            <person name="Clum A."/>
            <person name="Lindquist E."/>
            <person name="Daum C."/>
            <person name="Ramamoorthy G.K."/>
            <person name="Gryganskyi A."/>
            <person name="Culley D."/>
            <person name="Magnuson J.K."/>
            <person name="James T.Y."/>
            <person name="O'Malley M.A."/>
            <person name="Stajich J.E."/>
            <person name="Spatafora J.W."/>
            <person name="Visel A."/>
            <person name="Grigoriev I.V."/>
        </authorList>
    </citation>
    <scope>NUCLEOTIDE SEQUENCE [LARGE SCALE GENOMIC DNA]</scope>
    <source>
        <strain evidence="5 6">12-1054</strain>
    </source>
</reference>
<dbReference type="RefSeq" id="XP_040724616.1">
    <property type="nucleotide sequence ID" value="XM_040872385.1"/>
</dbReference>
<feature type="transmembrane region" description="Helical" evidence="2">
    <location>
        <begin position="261"/>
        <end position="286"/>
    </location>
</feature>
<feature type="domain" description="DUF7928" evidence="4">
    <location>
        <begin position="69"/>
        <end position="223"/>
    </location>
</feature>
<organism evidence="5 6">
    <name type="scientific">Protomyces lactucae-debilis</name>
    <dbReference type="NCBI Taxonomy" id="2754530"/>
    <lineage>
        <taxon>Eukaryota</taxon>
        <taxon>Fungi</taxon>
        <taxon>Dikarya</taxon>
        <taxon>Ascomycota</taxon>
        <taxon>Taphrinomycotina</taxon>
        <taxon>Taphrinomycetes</taxon>
        <taxon>Taphrinales</taxon>
        <taxon>Protomycetaceae</taxon>
        <taxon>Protomyces</taxon>
    </lineage>
</organism>
<dbReference type="Pfam" id="PF25550">
    <property type="entry name" value="DUF7928"/>
    <property type="match status" value="1"/>
</dbReference>
<dbReference type="InterPro" id="IPR029044">
    <property type="entry name" value="Nucleotide-diphossugar_trans"/>
</dbReference>
<sequence>MSSVGRLFSRAKKVVGTTAVAYKAPESSSPVPPPENRRKRSQAGLLNGKVTEENADLLGEMAWLADIDESDLMLEHLFEVAEGNDWFDIDEEEAQMQLMTIRAGVGQYVSRPLGTEITPLELIAQGLNCDAAMLMCTDATRVLLDCTPPTARNIVIGGEIVKLVDNILPFPAYDGTKVRGICFVKELDGCIIWNEDASTINDYARKWDEIITRLVFSEKEKLTDQSIFGTEQDFQKNHKNIFEQGLSDEEAAVEAERPTMILWPMTVAVTFIVMGALMGTVLKEVVIEFMQSKDLKNLLFLITIPLVGMMVAFFLSIISAGVFQIIGPINHMQTNSRNYSAKPPTSTIARSDLPHVTIHCPVYKEDLWDVIDPTIQSCRTAIATYQAQGGTASILVADDGAQLRSAADQHVREEYYRANDVAWTARRPHGQDGYLREGLFKKASNLNHCIRLSEDVERRFQEMKGDAEGDLETYNMARKEILAERNNVDWATGDLSLGSLVLIIDSDTRIPVECILSGVLEMRDSPEVGILQHTGDALIVSGDFWEMGMAHFIRMVFFGIRYTVAGGDLAPFLGHNAFLRWSAVAEVAREGLNGELHWWSEDHVSEDFELAMRLQTVGYSTRLASYFSTEFLEGVSLTVYDEIARWTKYAWGCSELMFNPFKFWFSKGPFGPIVKAFLKSKRVPVAAKCSSLFYMWTYWIIASSWIYCVVNFVAFGWFTNGVNRAFVAQFDVLVAVCIIFGLHDAIVIPFAMWRLKEAGIISGIRATLRNFWLPIIFFQGLSVHLSKALLAHLFNAKMTWGSTSKSVENRTLVEEMPKIWRNYKVMFILCGFLGVSVIVLAVAVPPLYRIDSFKSLFPIVWMISFHLANPFVLHAQSYLSELLTRVGRSM</sequence>
<dbReference type="PANTHER" id="PTHR35408:SF3">
    <property type="entry name" value="GLYCOSYLTRANSFERASE 2-LIKE DOMAIN-CONTAINING PROTEIN"/>
    <property type="match status" value="1"/>
</dbReference>
<feature type="region of interest" description="Disordered" evidence="1">
    <location>
        <begin position="22"/>
        <end position="46"/>
    </location>
</feature>
<feature type="transmembrane region" description="Helical" evidence="2">
    <location>
        <begin position="730"/>
        <end position="751"/>
    </location>
</feature>
<dbReference type="SUPFAM" id="SSF53448">
    <property type="entry name" value="Nucleotide-diphospho-sugar transferases"/>
    <property type="match status" value="1"/>
</dbReference>
<keyword evidence="2" id="KW-0472">Membrane</keyword>
<dbReference type="EMBL" id="MCFI01000012">
    <property type="protein sequence ID" value="ORY80971.1"/>
    <property type="molecule type" value="Genomic_DNA"/>
</dbReference>
<feature type="transmembrane region" description="Helical" evidence="2">
    <location>
        <begin position="696"/>
        <end position="718"/>
    </location>
</feature>
<feature type="domain" description="Glycosyltransferase 2-like" evidence="3">
    <location>
        <begin position="500"/>
        <end position="714"/>
    </location>
</feature>
<evidence type="ECO:0000313" key="5">
    <source>
        <dbReference type="EMBL" id="ORY80971.1"/>
    </source>
</evidence>
<dbReference type="Proteomes" id="UP000193685">
    <property type="component" value="Unassembled WGS sequence"/>
</dbReference>
<name>A0A1Y2FAQ2_PROLT</name>
<evidence type="ECO:0000256" key="2">
    <source>
        <dbReference type="SAM" id="Phobius"/>
    </source>
</evidence>
<dbReference type="GeneID" id="63788984"/>
<dbReference type="AlphaFoldDB" id="A0A1Y2FAQ2"/>
<evidence type="ECO:0000256" key="1">
    <source>
        <dbReference type="SAM" id="MobiDB-lite"/>
    </source>
</evidence>
<keyword evidence="5" id="KW-0808">Transferase</keyword>
<keyword evidence="2" id="KW-0812">Transmembrane</keyword>
<accession>A0A1Y2FAQ2</accession>
<protein>
    <submittedName>
        <fullName evidence="5">Glycosyl transferase family group 2-domain-containing protein</fullName>
    </submittedName>
</protein>
<feature type="transmembrane region" description="Helical" evidence="2">
    <location>
        <begin position="856"/>
        <end position="875"/>
    </location>
</feature>
<evidence type="ECO:0000259" key="4">
    <source>
        <dbReference type="Pfam" id="PF25550"/>
    </source>
</evidence>
<proteinExistence type="predicted"/>
<dbReference type="Gene3D" id="3.90.550.10">
    <property type="entry name" value="Spore Coat Polysaccharide Biosynthesis Protein SpsA, Chain A"/>
    <property type="match status" value="2"/>
</dbReference>
<dbReference type="Pfam" id="PF13632">
    <property type="entry name" value="Glyco_trans_2_3"/>
    <property type="match status" value="1"/>
</dbReference>
<feature type="transmembrane region" description="Helical" evidence="2">
    <location>
        <begin position="298"/>
        <end position="326"/>
    </location>
</feature>
<dbReference type="OrthoDB" id="38531at2759"/>